<dbReference type="PANTHER" id="PTHR33880">
    <property type="entry name" value="EXPRESSED PROTEIN"/>
    <property type="match status" value="1"/>
</dbReference>
<sequence length="233" mass="26875">IFKKKKKKNIGGAQSPETLFIHTPTTRTKQSINHKHKDMKLGFPTTLLLIFFLLKLPNQVAVNGDDEPWLNAPAPTPTPWPEQFHALLYMNLTSTHLQLSDLWYDWPKGRNVNIFQKQLGILLYDIEWNNGTSFYYTFGEDAYCQNVDFGVGIPRPDFLDGAHYLGRVVTDGFLCDLWEKVDFIWYYEDVVTKRPVRWDFYDGISSHVMTFEIGAVLPDSVVQAPAYCFTEAI</sequence>
<dbReference type="OMA" id="GISTHVM"/>
<organism evidence="1 2">
    <name type="scientific">Cynara cardunculus var. scolymus</name>
    <name type="common">Globe artichoke</name>
    <name type="synonym">Cynara scolymus</name>
    <dbReference type="NCBI Taxonomy" id="59895"/>
    <lineage>
        <taxon>Eukaryota</taxon>
        <taxon>Viridiplantae</taxon>
        <taxon>Streptophyta</taxon>
        <taxon>Embryophyta</taxon>
        <taxon>Tracheophyta</taxon>
        <taxon>Spermatophyta</taxon>
        <taxon>Magnoliopsida</taxon>
        <taxon>eudicotyledons</taxon>
        <taxon>Gunneridae</taxon>
        <taxon>Pentapetalae</taxon>
        <taxon>asterids</taxon>
        <taxon>campanulids</taxon>
        <taxon>Asterales</taxon>
        <taxon>Asteraceae</taxon>
        <taxon>Carduoideae</taxon>
        <taxon>Cardueae</taxon>
        <taxon>Carduinae</taxon>
        <taxon>Cynara</taxon>
    </lineage>
</organism>
<evidence type="ECO:0000313" key="1">
    <source>
        <dbReference type="EMBL" id="KVI01387.1"/>
    </source>
</evidence>
<evidence type="ECO:0000313" key="2">
    <source>
        <dbReference type="Proteomes" id="UP000243975"/>
    </source>
</evidence>
<gene>
    <name evidence="1" type="ORF">Ccrd_020341</name>
</gene>
<dbReference type="AlphaFoldDB" id="A0A103Y2M3"/>
<feature type="non-terminal residue" evidence="1">
    <location>
        <position position="1"/>
    </location>
</feature>
<proteinExistence type="predicted"/>
<dbReference type="Gramene" id="KVI01387">
    <property type="protein sequence ID" value="KVI01387"/>
    <property type="gene ID" value="Ccrd_020341"/>
</dbReference>
<dbReference type="InterPro" id="IPR038941">
    <property type="entry name" value="At4g14100-like"/>
</dbReference>
<reference evidence="1 2" key="1">
    <citation type="journal article" date="2016" name="Sci. Rep.">
        <title>The genome sequence of the outbreeding globe artichoke constructed de novo incorporating a phase-aware low-pass sequencing strategy of F1 progeny.</title>
        <authorList>
            <person name="Scaglione D."/>
            <person name="Reyes-Chin-Wo S."/>
            <person name="Acquadro A."/>
            <person name="Froenicke L."/>
            <person name="Portis E."/>
            <person name="Beitel C."/>
            <person name="Tirone M."/>
            <person name="Mauro R."/>
            <person name="Lo Monaco A."/>
            <person name="Mauromicale G."/>
            <person name="Faccioli P."/>
            <person name="Cattivelli L."/>
            <person name="Rieseberg L."/>
            <person name="Michelmore R."/>
            <person name="Lanteri S."/>
        </authorList>
    </citation>
    <scope>NUCLEOTIDE SEQUENCE [LARGE SCALE GENOMIC DNA]</scope>
    <source>
        <strain evidence="1">2C</strain>
    </source>
</reference>
<evidence type="ECO:0008006" key="3">
    <source>
        <dbReference type="Google" id="ProtNLM"/>
    </source>
</evidence>
<keyword evidence="2" id="KW-1185">Reference proteome</keyword>
<dbReference type="Proteomes" id="UP000243975">
    <property type="component" value="Unassembled WGS sequence"/>
</dbReference>
<accession>A0A103Y2M3</accession>
<dbReference type="PANTHER" id="PTHR33880:SF12">
    <property type="entry name" value="TRANSFERRING GLYCOSYL GROUPS, PUTATIVE-RELATED"/>
    <property type="match status" value="1"/>
</dbReference>
<name>A0A103Y2M3_CYNCS</name>
<dbReference type="EMBL" id="LEKV01003109">
    <property type="protein sequence ID" value="KVI01387.1"/>
    <property type="molecule type" value="Genomic_DNA"/>
</dbReference>
<protein>
    <recommendedName>
        <fullName evidence="3">Transferring glycosyl group transferase</fullName>
    </recommendedName>
</protein>
<comment type="caution">
    <text evidence="1">The sequence shown here is derived from an EMBL/GenBank/DDBJ whole genome shotgun (WGS) entry which is preliminary data.</text>
</comment>
<dbReference type="STRING" id="59895.A0A103Y2M3"/>